<reference evidence="1 2" key="1">
    <citation type="submission" date="2018-05" db="EMBL/GenBank/DDBJ databases">
        <title>Mucilaginibacter hurinus sp. nov., isolated from briquette warehouse soil.</title>
        <authorList>
            <person name="Choi L."/>
        </authorList>
    </citation>
    <scope>NUCLEOTIDE SEQUENCE [LARGE SCALE GENOMIC DNA]</scope>
    <source>
        <strain evidence="1 2">ZR32</strain>
    </source>
</reference>
<dbReference type="AlphaFoldDB" id="A0A367GS69"/>
<dbReference type="EMBL" id="QGDC01000002">
    <property type="protein sequence ID" value="RCH55948.1"/>
    <property type="molecule type" value="Genomic_DNA"/>
</dbReference>
<protein>
    <submittedName>
        <fullName evidence="1">Uncharacterized protein</fullName>
    </submittedName>
</protein>
<dbReference type="RefSeq" id="WP_114003985.1">
    <property type="nucleotide sequence ID" value="NZ_QGDC01000002.1"/>
</dbReference>
<proteinExistence type="predicted"/>
<organism evidence="1 2">
    <name type="scientific">Mucilaginibacter hurinus</name>
    <dbReference type="NCBI Taxonomy" id="2201324"/>
    <lineage>
        <taxon>Bacteria</taxon>
        <taxon>Pseudomonadati</taxon>
        <taxon>Bacteroidota</taxon>
        <taxon>Sphingobacteriia</taxon>
        <taxon>Sphingobacteriales</taxon>
        <taxon>Sphingobacteriaceae</taxon>
        <taxon>Mucilaginibacter</taxon>
    </lineage>
</organism>
<keyword evidence="2" id="KW-1185">Reference proteome</keyword>
<accession>A0A367GS69</accession>
<name>A0A367GS69_9SPHI</name>
<comment type="caution">
    <text evidence="1">The sequence shown here is derived from an EMBL/GenBank/DDBJ whole genome shotgun (WGS) entry which is preliminary data.</text>
</comment>
<dbReference type="Proteomes" id="UP000253209">
    <property type="component" value="Unassembled WGS sequence"/>
</dbReference>
<gene>
    <name evidence="1" type="ORF">DJ568_04130</name>
</gene>
<sequence length="168" mass="19651">MTIKSKKIFLALSVVVPFLAYCLYYYGMMVSNAPYKFNEFKYMVFEYGFGDSLLNKYNSKTQDYQYLNTRDSVVHKKLKLTKDDLLYLHRKAADLGFWNFPAQQVNNGTGKLNPKVPHYKIEFHYSRKTKAVLYAADYIGNETLKDANERLIKEIQRILTDAEARGKK</sequence>
<evidence type="ECO:0000313" key="2">
    <source>
        <dbReference type="Proteomes" id="UP000253209"/>
    </source>
</evidence>
<dbReference type="OrthoDB" id="795346at2"/>
<evidence type="ECO:0000313" key="1">
    <source>
        <dbReference type="EMBL" id="RCH55948.1"/>
    </source>
</evidence>